<dbReference type="PANTHER" id="PTHR35011:SF2">
    <property type="entry name" value="2,3-DIKETO-L-GULONATE TRAP TRANSPORTER SMALL PERMEASE PROTEIN YIAM"/>
    <property type="match status" value="1"/>
</dbReference>
<dbReference type="OrthoDB" id="9815614at2"/>
<dbReference type="InterPro" id="IPR007387">
    <property type="entry name" value="TRAP_DctQ"/>
</dbReference>
<evidence type="ECO:0000256" key="2">
    <source>
        <dbReference type="ARBA" id="ARBA00022448"/>
    </source>
</evidence>
<proteinExistence type="inferred from homology"/>
<evidence type="ECO:0000313" key="11">
    <source>
        <dbReference type="EMBL" id="MYL32043.1"/>
    </source>
</evidence>
<feature type="transmembrane region" description="Helical" evidence="9">
    <location>
        <begin position="84"/>
        <end position="104"/>
    </location>
</feature>
<comment type="similarity">
    <text evidence="8">Belongs to the TRAP transporter small permease family.</text>
</comment>
<evidence type="ECO:0000259" key="10">
    <source>
        <dbReference type="Pfam" id="PF04290"/>
    </source>
</evidence>
<evidence type="ECO:0000313" key="12">
    <source>
        <dbReference type="Proteomes" id="UP000468638"/>
    </source>
</evidence>
<protein>
    <submittedName>
        <fullName evidence="11">TRAP transporter small permease subunit</fullName>
    </submittedName>
</protein>
<dbReference type="GO" id="GO:0015740">
    <property type="term" value="P:C4-dicarboxylate transport"/>
    <property type="evidence" value="ECO:0007669"/>
    <property type="project" value="TreeGrafter"/>
</dbReference>
<name>A0A6I4ZWB5_9BACI</name>
<evidence type="ECO:0000256" key="9">
    <source>
        <dbReference type="SAM" id="Phobius"/>
    </source>
</evidence>
<evidence type="ECO:0000256" key="8">
    <source>
        <dbReference type="ARBA" id="ARBA00038436"/>
    </source>
</evidence>
<dbReference type="EMBL" id="WMEQ01000001">
    <property type="protein sequence ID" value="MYL32043.1"/>
    <property type="molecule type" value="Genomic_DNA"/>
</dbReference>
<dbReference type="InterPro" id="IPR055348">
    <property type="entry name" value="DctQ"/>
</dbReference>
<feature type="transmembrane region" description="Helical" evidence="9">
    <location>
        <begin position="14"/>
        <end position="34"/>
    </location>
</feature>
<evidence type="ECO:0000256" key="7">
    <source>
        <dbReference type="ARBA" id="ARBA00023136"/>
    </source>
</evidence>
<comment type="caution">
    <text evidence="11">The sequence shown here is derived from an EMBL/GenBank/DDBJ whole genome shotgun (WGS) entry which is preliminary data.</text>
</comment>
<evidence type="ECO:0000256" key="3">
    <source>
        <dbReference type="ARBA" id="ARBA00022475"/>
    </source>
</evidence>
<feature type="domain" description="Tripartite ATP-independent periplasmic transporters DctQ component" evidence="10">
    <location>
        <begin position="23"/>
        <end position="153"/>
    </location>
</feature>
<evidence type="ECO:0000256" key="1">
    <source>
        <dbReference type="ARBA" id="ARBA00004429"/>
    </source>
</evidence>
<keyword evidence="2" id="KW-0813">Transport</keyword>
<keyword evidence="4" id="KW-0997">Cell inner membrane</keyword>
<dbReference type="GO" id="GO:0022857">
    <property type="term" value="F:transmembrane transporter activity"/>
    <property type="evidence" value="ECO:0007669"/>
    <property type="project" value="TreeGrafter"/>
</dbReference>
<organism evidence="11 12">
    <name type="scientific">Pontibacillus yanchengensis</name>
    <dbReference type="NCBI Taxonomy" id="462910"/>
    <lineage>
        <taxon>Bacteria</taxon>
        <taxon>Bacillati</taxon>
        <taxon>Bacillota</taxon>
        <taxon>Bacilli</taxon>
        <taxon>Bacillales</taxon>
        <taxon>Bacillaceae</taxon>
        <taxon>Pontibacillus</taxon>
    </lineage>
</organism>
<evidence type="ECO:0000256" key="6">
    <source>
        <dbReference type="ARBA" id="ARBA00022989"/>
    </source>
</evidence>
<sequence>MRLLKTIDQRIEEALLVLFSSVMVSVIFLQVVMRLSGNSLSWSEELGRYCFIWLVYVGISYGVKKQRHLKVDVMLLLLKDRGKLVLSIISNLLFLTFAILVVRYGTAISLQLLSFGQQSPALHIPMGLVYLAAPIGLGLTAIRLIQNIYKQIRMLIGKDEMNLKNDREEMQDVKGGDES</sequence>
<feature type="transmembrane region" description="Helical" evidence="9">
    <location>
        <begin position="124"/>
        <end position="145"/>
    </location>
</feature>
<feature type="transmembrane region" description="Helical" evidence="9">
    <location>
        <begin position="46"/>
        <end position="63"/>
    </location>
</feature>
<dbReference type="GO" id="GO:0005886">
    <property type="term" value="C:plasma membrane"/>
    <property type="evidence" value="ECO:0007669"/>
    <property type="project" value="UniProtKB-SubCell"/>
</dbReference>
<dbReference type="Pfam" id="PF04290">
    <property type="entry name" value="DctQ"/>
    <property type="match status" value="1"/>
</dbReference>
<evidence type="ECO:0000256" key="4">
    <source>
        <dbReference type="ARBA" id="ARBA00022519"/>
    </source>
</evidence>
<gene>
    <name evidence="11" type="ORF">GLW05_00290</name>
</gene>
<accession>A0A6I4ZWB5</accession>
<keyword evidence="7 9" id="KW-0472">Membrane</keyword>
<keyword evidence="6 9" id="KW-1133">Transmembrane helix</keyword>
<keyword evidence="3" id="KW-1003">Cell membrane</keyword>
<dbReference type="Proteomes" id="UP000468638">
    <property type="component" value="Unassembled WGS sequence"/>
</dbReference>
<dbReference type="PANTHER" id="PTHR35011">
    <property type="entry name" value="2,3-DIKETO-L-GULONATE TRAP TRANSPORTER SMALL PERMEASE PROTEIN YIAM"/>
    <property type="match status" value="1"/>
</dbReference>
<reference evidence="11 12" key="1">
    <citation type="submission" date="2019-11" db="EMBL/GenBank/DDBJ databases">
        <title>Genome sequences of 17 halophilic strains isolated from different environments.</title>
        <authorList>
            <person name="Furrow R.E."/>
        </authorList>
    </citation>
    <scope>NUCLEOTIDE SEQUENCE [LARGE SCALE GENOMIC DNA]</scope>
    <source>
        <strain evidence="11 12">22514_16_FS</strain>
    </source>
</reference>
<comment type="subcellular location">
    <subcellularLocation>
        <location evidence="1">Cell inner membrane</location>
        <topology evidence="1">Multi-pass membrane protein</topology>
    </subcellularLocation>
</comment>
<evidence type="ECO:0000256" key="5">
    <source>
        <dbReference type="ARBA" id="ARBA00022692"/>
    </source>
</evidence>
<keyword evidence="5 9" id="KW-0812">Transmembrane</keyword>
<dbReference type="AlphaFoldDB" id="A0A6I4ZWB5"/>
<dbReference type="RefSeq" id="WP_160847368.1">
    <property type="nucleotide sequence ID" value="NZ_WMEQ01000001.1"/>
</dbReference>